<dbReference type="Proteomes" id="UP000203229">
    <property type="component" value="Chromosome"/>
</dbReference>
<keyword evidence="1" id="KW-0732">Signal</keyword>
<evidence type="ECO:0008006" key="4">
    <source>
        <dbReference type="Google" id="ProtNLM"/>
    </source>
</evidence>
<sequence length="219" mass="24239">MKKILGLLGAISIGSVSASSVISCGDGTSSKEVGEIDKDVTSLDGISKDITLKKSEIVENKVTEAIISKITKQYSKLNNNEEESIDDIISGKYYQYAGFDYKIVGGMAQDYIKSNKTEGFNGYDFEFKSIQQVYTFASLFFNKIDAKIFIGMLNSLDEVPEDKIEPLANAIFKHLFLVEEKTVDNVVQYVLYSGSFNYGKADKSLSYNGGMILNVIIEE</sequence>
<name>A0A222EPF6_9MOLU</name>
<evidence type="ECO:0000256" key="1">
    <source>
        <dbReference type="SAM" id="SignalP"/>
    </source>
</evidence>
<reference evidence="2 3" key="1">
    <citation type="submission" date="2017-07" db="EMBL/GenBank/DDBJ databases">
        <title>Complete genome sequence of Spiroplasma corruscae EC-1 (DSM 19793).</title>
        <authorList>
            <person name="Tsai Y.-M."/>
            <person name="Lo W.-S."/>
            <person name="Kuo C.-H."/>
        </authorList>
    </citation>
    <scope>NUCLEOTIDE SEQUENCE [LARGE SCALE GENOMIC DNA]</scope>
    <source>
        <strain evidence="2 3">EC-1</strain>
    </source>
</reference>
<gene>
    <name evidence="2" type="ORF">SCORR_v1c06270</name>
</gene>
<feature type="signal peptide" evidence="1">
    <location>
        <begin position="1"/>
        <end position="18"/>
    </location>
</feature>
<keyword evidence="3" id="KW-1185">Reference proteome</keyword>
<evidence type="ECO:0000313" key="2">
    <source>
        <dbReference type="EMBL" id="ASP28399.1"/>
    </source>
</evidence>
<dbReference type="AlphaFoldDB" id="A0A222EPF6"/>
<dbReference type="KEGG" id="scou:SCORR_v1c06270"/>
<feature type="chain" id="PRO_5012872168" description="Lipoprotein" evidence="1">
    <location>
        <begin position="19"/>
        <end position="219"/>
    </location>
</feature>
<dbReference type="EMBL" id="CP022535">
    <property type="protein sequence ID" value="ASP28399.1"/>
    <property type="molecule type" value="Genomic_DNA"/>
</dbReference>
<evidence type="ECO:0000313" key="3">
    <source>
        <dbReference type="Proteomes" id="UP000203229"/>
    </source>
</evidence>
<organism evidence="2 3">
    <name type="scientific">Spiroplasma corruscae</name>
    <dbReference type="NCBI Taxonomy" id="216934"/>
    <lineage>
        <taxon>Bacteria</taxon>
        <taxon>Bacillati</taxon>
        <taxon>Mycoplasmatota</taxon>
        <taxon>Mollicutes</taxon>
        <taxon>Entomoplasmatales</taxon>
        <taxon>Spiroplasmataceae</taxon>
        <taxon>Spiroplasma</taxon>
    </lineage>
</organism>
<dbReference type="PROSITE" id="PS51257">
    <property type="entry name" value="PROKAR_LIPOPROTEIN"/>
    <property type="match status" value="1"/>
</dbReference>
<proteinExistence type="predicted"/>
<dbReference type="RefSeq" id="WP_094049093.1">
    <property type="nucleotide sequence ID" value="NZ_CP022535.1"/>
</dbReference>
<protein>
    <recommendedName>
        <fullName evidence="4">Lipoprotein</fullName>
    </recommendedName>
</protein>
<accession>A0A222EPF6</accession>